<name>A0A9P8L202_9PEZI</name>
<feature type="compositionally biased region" description="Basic and acidic residues" evidence="1">
    <location>
        <begin position="25"/>
        <end position="50"/>
    </location>
</feature>
<evidence type="ECO:0000313" key="3">
    <source>
        <dbReference type="Proteomes" id="UP000698800"/>
    </source>
</evidence>
<dbReference type="Proteomes" id="UP000698800">
    <property type="component" value="Unassembled WGS sequence"/>
</dbReference>
<feature type="compositionally biased region" description="Basic and acidic residues" evidence="1">
    <location>
        <begin position="1"/>
        <end position="17"/>
    </location>
</feature>
<dbReference type="AlphaFoldDB" id="A0A9P8L202"/>
<comment type="caution">
    <text evidence="2">The sequence shown here is derived from an EMBL/GenBank/DDBJ whole genome shotgun (WGS) entry which is preliminary data.</text>
</comment>
<evidence type="ECO:0008006" key="4">
    <source>
        <dbReference type="Google" id="ProtNLM"/>
    </source>
</evidence>
<dbReference type="Pfam" id="PF04119">
    <property type="entry name" value="HSP9_HSP12"/>
    <property type="match status" value="1"/>
</dbReference>
<dbReference type="OrthoDB" id="2348401at2759"/>
<sequence length="88" mass="9538">MSDPGRKDFSTKAREEITPDSTKSTQDKVKETFTDTTDRLARGIQSDESKSTGQGTFDKTQRASDREGHGGTTQSVGDKVKGTLGLNK</sequence>
<proteinExistence type="predicted"/>
<dbReference type="Gene3D" id="6.10.280.100">
    <property type="match status" value="1"/>
</dbReference>
<feature type="compositionally biased region" description="Basic and acidic residues" evidence="1">
    <location>
        <begin position="59"/>
        <end position="69"/>
    </location>
</feature>
<organism evidence="2 3">
    <name type="scientific">Glutinoglossum americanum</name>
    <dbReference type="NCBI Taxonomy" id="1670608"/>
    <lineage>
        <taxon>Eukaryota</taxon>
        <taxon>Fungi</taxon>
        <taxon>Dikarya</taxon>
        <taxon>Ascomycota</taxon>
        <taxon>Pezizomycotina</taxon>
        <taxon>Geoglossomycetes</taxon>
        <taxon>Geoglossales</taxon>
        <taxon>Geoglossaceae</taxon>
        <taxon>Glutinoglossum</taxon>
    </lineage>
</organism>
<protein>
    <recommendedName>
        <fullName evidence="4">Chaperone/heat shock protein Hsp12</fullName>
    </recommendedName>
</protein>
<feature type="region of interest" description="Disordered" evidence="1">
    <location>
        <begin position="1"/>
        <end position="88"/>
    </location>
</feature>
<reference evidence="2" key="1">
    <citation type="submission" date="2021-03" db="EMBL/GenBank/DDBJ databases">
        <title>Comparative genomics and phylogenomic investigation of the class Geoglossomycetes provide insights into ecological specialization and systematics.</title>
        <authorList>
            <person name="Melie T."/>
            <person name="Pirro S."/>
            <person name="Miller A.N."/>
            <person name="Quandt A."/>
        </authorList>
    </citation>
    <scope>NUCLEOTIDE SEQUENCE</scope>
    <source>
        <strain evidence="2">GBOQ0MN5Z8</strain>
    </source>
</reference>
<dbReference type="EMBL" id="JAGHQL010000106">
    <property type="protein sequence ID" value="KAH0538516.1"/>
    <property type="molecule type" value="Genomic_DNA"/>
</dbReference>
<gene>
    <name evidence="2" type="ORF">FGG08_004903</name>
</gene>
<accession>A0A9P8L202</accession>
<keyword evidence="3" id="KW-1185">Reference proteome</keyword>
<dbReference type="InterPro" id="IPR007250">
    <property type="entry name" value="HSP9_HSP12"/>
</dbReference>
<evidence type="ECO:0000256" key="1">
    <source>
        <dbReference type="SAM" id="MobiDB-lite"/>
    </source>
</evidence>
<evidence type="ECO:0000313" key="2">
    <source>
        <dbReference type="EMBL" id="KAH0538516.1"/>
    </source>
</evidence>